<evidence type="ECO:0000259" key="5">
    <source>
        <dbReference type="Pfam" id="PF25989"/>
    </source>
</evidence>
<dbReference type="Pfam" id="PF25989">
    <property type="entry name" value="YknX_C"/>
    <property type="match status" value="1"/>
</dbReference>
<evidence type="ECO:0000259" key="3">
    <source>
        <dbReference type="Pfam" id="PF25917"/>
    </source>
</evidence>
<feature type="domain" description="Multidrug resistance protein MdtA-like beta-barrel" evidence="4">
    <location>
        <begin position="196"/>
        <end position="283"/>
    </location>
</feature>
<feature type="domain" description="Multidrug resistance protein MdtA-like barrel-sandwich hybrid" evidence="3">
    <location>
        <begin position="50"/>
        <end position="182"/>
    </location>
</feature>
<comment type="caution">
    <text evidence="6">The sequence shown here is derived from an EMBL/GenBank/DDBJ whole genome shotgun (WGS) entry which is preliminary data.</text>
</comment>
<proteinExistence type="inferred from homology"/>
<evidence type="ECO:0000259" key="2">
    <source>
        <dbReference type="Pfam" id="PF25876"/>
    </source>
</evidence>
<dbReference type="InterPro" id="IPR058637">
    <property type="entry name" value="YknX-like_C"/>
</dbReference>
<feature type="domain" description="YknX-like C-terminal permuted SH3-like" evidence="5">
    <location>
        <begin position="292"/>
        <end position="351"/>
    </location>
</feature>
<dbReference type="PANTHER" id="PTHR30158">
    <property type="entry name" value="ACRA/E-RELATED COMPONENT OF DRUG EFFLUX TRANSPORTER"/>
    <property type="match status" value="1"/>
</dbReference>
<evidence type="ECO:0000256" key="1">
    <source>
        <dbReference type="ARBA" id="ARBA00009477"/>
    </source>
</evidence>
<dbReference type="Gene3D" id="2.40.30.170">
    <property type="match status" value="1"/>
</dbReference>
<dbReference type="InterPro" id="IPR058625">
    <property type="entry name" value="MdtA-like_BSH"/>
</dbReference>
<sequence>MAACGKSGADNGGHGGPGGAMPPAAVAVVAAAPVDVPVVYEYVGQTAGSREVEVRARVPGILLKRNFAEGMAVRQGQSLFTLDPAQFQAALNRADADLAAVEARAAQAIRTHARLKPLWEAKAVSQREYDDAVSAEQIARADVKGAQAKRAEAALNVGYSKVEAPINGVAGRSQVSEGTLVAGPEMLLTTLVQTNPIKLRFGVADTDQMRWRTESGAGTLKLPAGGAFEVELKLADGSTYPRRGKLSFADTRVSGNTGTVEAEAEVPNPDGALKPGQFVRVRLLGAHRPQAFKLPSRAVLEGPQGKYVYVAAGGKAQPKPVTVGDQLADGWIIQQGLAAGDQVIVDGMARIFFPGAPVQVAGPASAASAPATSKVASK</sequence>
<gene>
    <name evidence="6" type="ORF">HLB44_10515</name>
</gene>
<accession>A0ABX2EFN1</accession>
<dbReference type="InterPro" id="IPR058626">
    <property type="entry name" value="MdtA-like_b-barrel"/>
</dbReference>
<dbReference type="Pfam" id="PF25944">
    <property type="entry name" value="Beta-barrel_RND"/>
    <property type="match status" value="1"/>
</dbReference>
<keyword evidence="7" id="KW-1185">Reference proteome</keyword>
<reference evidence="6 7" key="1">
    <citation type="submission" date="2020-05" db="EMBL/GenBank/DDBJ databases">
        <title>Aquincola sp. isolate from soil.</title>
        <authorList>
            <person name="Han J."/>
            <person name="Kim D.-U."/>
        </authorList>
    </citation>
    <scope>NUCLEOTIDE SEQUENCE [LARGE SCALE GENOMIC DNA]</scope>
    <source>
        <strain evidence="6 7">S2</strain>
    </source>
</reference>
<comment type="similarity">
    <text evidence="1">Belongs to the membrane fusion protein (MFP) (TC 8.A.1) family.</text>
</comment>
<evidence type="ECO:0000313" key="6">
    <source>
        <dbReference type="EMBL" id="NRF67417.1"/>
    </source>
</evidence>
<protein>
    <submittedName>
        <fullName evidence="6">Efflux RND transporter periplasmic adaptor subunit</fullName>
    </submittedName>
</protein>
<dbReference type="EMBL" id="JABRWJ010000003">
    <property type="protein sequence ID" value="NRF67417.1"/>
    <property type="molecule type" value="Genomic_DNA"/>
</dbReference>
<dbReference type="Gene3D" id="2.40.50.100">
    <property type="match status" value="1"/>
</dbReference>
<feature type="domain" description="Multidrug resistance protein MdtA-like alpha-helical hairpin" evidence="2">
    <location>
        <begin position="91"/>
        <end position="160"/>
    </location>
</feature>
<name>A0ABX2EFN1_9BURK</name>
<dbReference type="Pfam" id="PF25876">
    <property type="entry name" value="HH_MFP_RND"/>
    <property type="match status" value="1"/>
</dbReference>
<dbReference type="NCBIfam" id="TIGR01730">
    <property type="entry name" value="RND_mfp"/>
    <property type="match status" value="1"/>
</dbReference>
<dbReference type="InterPro" id="IPR058624">
    <property type="entry name" value="MdtA-like_HH"/>
</dbReference>
<organism evidence="6 7">
    <name type="scientific">Pseudaquabacterium terrae</name>
    <dbReference type="NCBI Taxonomy" id="2732868"/>
    <lineage>
        <taxon>Bacteria</taxon>
        <taxon>Pseudomonadati</taxon>
        <taxon>Pseudomonadota</taxon>
        <taxon>Betaproteobacteria</taxon>
        <taxon>Burkholderiales</taxon>
        <taxon>Sphaerotilaceae</taxon>
        <taxon>Pseudaquabacterium</taxon>
    </lineage>
</organism>
<dbReference type="InterPro" id="IPR006143">
    <property type="entry name" value="RND_pump_MFP"/>
</dbReference>
<dbReference type="Proteomes" id="UP000737171">
    <property type="component" value="Unassembled WGS sequence"/>
</dbReference>
<evidence type="ECO:0000259" key="4">
    <source>
        <dbReference type="Pfam" id="PF25944"/>
    </source>
</evidence>
<dbReference type="Gene3D" id="1.10.287.470">
    <property type="entry name" value="Helix hairpin bin"/>
    <property type="match status" value="1"/>
</dbReference>
<evidence type="ECO:0000313" key="7">
    <source>
        <dbReference type="Proteomes" id="UP000737171"/>
    </source>
</evidence>
<dbReference type="SUPFAM" id="SSF111369">
    <property type="entry name" value="HlyD-like secretion proteins"/>
    <property type="match status" value="1"/>
</dbReference>
<dbReference type="Pfam" id="PF25917">
    <property type="entry name" value="BSH_RND"/>
    <property type="match status" value="1"/>
</dbReference>
<dbReference type="Gene3D" id="2.40.420.20">
    <property type="match status" value="1"/>
</dbReference>